<dbReference type="PANTHER" id="PTHR43148">
    <property type="entry name" value="GLYCERALDEHYDE-3-PHOSPHATE DEHYDROGENASE 2"/>
    <property type="match status" value="1"/>
</dbReference>
<dbReference type="EMBL" id="VTUX01000003">
    <property type="protein sequence ID" value="KAA1192468.1"/>
    <property type="molecule type" value="Genomic_DNA"/>
</dbReference>
<dbReference type="Gene3D" id="3.40.50.720">
    <property type="entry name" value="NAD(P)-binding Rossmann-like Domain"/>
    <property type="match status" value="1"/>
</dbReference>
<keyword evidence="2" id="KW-0547">Nucleotide-binding</keyword>
<dbReference type="PRINTS" id="PR00078">
    <property type="entry name" value="G3PDHDRGNASE"/>
</dbReference>
<evidence type="ECO:0000313" key="7">
    <source>
        <dbReference type="Proteomes" id="UP000323708"/>
    </source>
</evidence>
<keyword evidence="2" id="KW-0520">NAD</keyword>
<dbReference type="PIRSF" id="PIRSF000149">
    <property type="entry name" value="GAP_DH"/>
    <property type="match status" value="1"/>
</dbReference>
<feature type="domain" description="Glyceraldehyde 3-phosphate dehydrogenase NAD(P) binding" evidence="5">
    <location>
        <begin position="7"/>
        <end position="153"/>
    </location>
</feature>
<protein>
    <submittedName>
        <fullName evidence="6">Glyceraldehyde-3-phosphate dehydrogenase</fullName>
    </submittedName>
</protein>
<dbReference type="Proteomes" id="UP000323708">
    <property type="component" value="Unassembled WGS sequence"/>
</dbReference>
<dbReference type="InterPro" id="IPR020828">
    <property type="entry name" value="GlycerAld_3-P_DH_NAD(P)-bd"/>
</dbReference>
<reference evidence="6 7" key="1">
    <citation type="submission" date="2019-09" db="EMBL/GenBank/DDBJ databases">
        <authorList>
            <person name="Chen X.-Y."/>
        </authorList>
    </citation>
    <scope>NUCLEOTIDE SEQUENCE [LARGE SCALE GENOMIC DNA]</scope>
    <source>
        <strain evidence="6 7">NY5</strain>
    </source>
</reference>
<organism evidence="6 7">
    <name type="scientific">Pseudohalioglobus sediminis</name>
    <dbReference type="NCBI Taxonomy" id="2606449"/>
    <lineage>
        <taxon>Bacteria</taxon>
        <taxon>Pseudomonadati</taxon>
        <taxon>Pseudomonadota</taxon>
        <taxon>Gammaproteobacteria</taxon>
        <taxon>Cellvibrionales</taxon>
        <taxon>Halieaceae</taxon>
        <taxon>Pseudohalioglobus</taxon>
    </lineage>
</organism>
<dbReference type="SMART" id="SM00846">
    <property type="entry name" value="Gp_dh_N"/>
    <property type="match status" value="1"/>
</dbReference>
<dbReference type="Pfam" id="PF02800">
    <property type="entry name" value="Gp_dh_C"/>
    <property type="match status" value="1"/>
</dbReference>
<dbReference type="SUPFAM" id="SSF51735">
    <property type="entry name" value="NAD(P)-binding Rossmann-fold domains"/>
    <property type="match status" value="1"/>
</dbReference>
<evidence type="ECO:0000256" key="3">
    <source>
        <dbReference type="PIRSR" id="PIRSR000149-4"/>
    </source>
</evidence>
<dbReference type="Gene3D" id="3.30.360.10">
    <property type="entry name" value="Dihydrodipicolinate Reductase, domain 2"/>
    <property type="match status" value="1"/>
</dbReference>
<keyword evidence="1" id="KW-0560">Oxidoreductase</keyword>
<feature type="binding site" evidence="2">
    <location>
        <position position="316"/>
    </location>
    <ligand>
        <name>NAD(+)</name>
        <dbReference type="ChEBI" id="CHEBI:57540"/>
    </ligand>
</feature>
<evidence type="ECO:0000256" key="2">
    <source>
        <dbReference type="PIRSR" id="PIRSR000149-3"/>
    </source>
</evidence>
<evidence type="ECO:0000256" key="1">
    <source>
        <dbReference type="ARBA" id="ARBA00023002"/>
    </source>
</evidence>
<comment type="similarity">
    <text evidence="4">Belongs to the glyceraldehyde-3-phosphate dehydrogenase family.</text>
</comment>
<evidence type="ECO:0000256" key="4">
    <source>
        <dbReference type="RuleBase" id="RU000397"/>
    </source>
</evidence>
<dbReference type="GO" id="GO:0051287">
    <property type="term" value="F:NAD binding"/>
    <property type="evidence" value="ECO:0007669"/>
    <property type="project" value="InterPro"/>
</dbReference>
<feature type="site" description="Activates thiol group during catalysis" evidence="3">
    <location>
        <position position="180"/>
    </location>
</feature>
<dbReference type="InterPro" id="IPR020829">
    <property type="entry name" value="GlycerAld_3-P_DH_cat"/>
</dbReference>
<proteinExistence type="inferred from homology"/>
<sequence>MTQRAPIRVGIMGFGQTGRQIFELASRSDDIEVVAIADIGKPEILHYLLCSEVEQPERHRLEGNFLVNERCRARLMEIDRPAEMPWDIFGVDIVIDSTGKYREREFMASHLQNGAPRVLLRTLPADHIDRIVIPGLNADSVSVDDRMISAGSATTSALALLLSSLGDRFAIECGSMTTIHAFTSDQALQDYAGSDFRRSRSAAKNIIPNTHEASLWLGHILPAFDGKILTSALNVPVQEGCLLDVNLIMRDADVEVEQINEAMRAAAARHPDIIGVVEDPIVSSDVIGNPLSLLFDAKGTIKAGANTVKTLSWYENLGHAARLLDVVRLYHALDQQQEAA</sequence>
<dbReference type="InterPro" id="IPR036291">
    <property type="entry name" value="NAD(P)-bd_dom_sf"/>
</dbReference>
<accession>A0A5B0X1F3</accession>
<dbReference type="RefSeq" id="WP_149610761.1">
    <property type="nucleotide sequence ID" value="NZ_VTUX01000003.1"/>
</dbReference>
<dbReference type="GO" id="GO:0016620">
    <property type="term" value="F:oxidoreductase activity, acting on the aldehyde or oxo group of donors, NAD or NADP as acceptor"/>
    <property type="evidence" value="ECO:0007669"/>
    <property type="project" value="InterPro"/>
</dbReference>
<comment type="caution">
    <text evidence="6">The sequence shown here is derived from an EMBL/GenBank/DDBJ whole genome shotgun (WGS) entry which is preliminary data.</text>
</comment>
<gene>
    <name evidence="6" type="ORF">F0M18_07295</name>
</gene>
<evidence type="ECO:0000259" key="5">
    <source>
        <dbReference type="SMART" id="SM00846"/>
    </source>
</evidence>
<feature type="binding site" evidence="2">
    <location>
        <position position="38"/>
    </location>
    <ligand>
        <name>NAD(+)</name>
        <dbReference type="ChEBI" id="CHEBI:57540"/>
    </ligand>
</feature>
<dbReference type="InterPro" id="IPR020831">
    <property type="entry name" value="GlycerAld/Erythrose_P_DH"/>
</dbReference>
<evidence type="ECO:0000313" key="6">
    <source>
        <dbReference type="EMBL" id="KAA1192468.1"/>
    </source>
</evidence>
<dbReference type="Pfam" id="PF00044">
    <property type="entry name" value="Gp_dh_N"/>
    <property type="match status" value="1"/>
</dbReference>
<name>A0A5B0X1F3_9GAMM</name>
<dbReference type="SUPFAM" id="SSF55347">
    <property type="entry name" value="Glyceraldehyde-3-phosphate dehydrogenase-like, C-terminal domain"/>
    <property type="match status" value="1"/>
</dbReference>
<dbReference type="AlphaFoldDB" id="A0A5B0X1F3"/>
<keyword evidence="7" id="KW-1185">Reference proteome</keyword>